<evidence type="ECO:0000313" key="4">
    <source>
        <dbReference type="Proteomes" id="UP000053958"/>
    </source>
</evidence>
<accession>A0A0F4YY27</accession>
<evidence type="ECO:0000256" key="1">
    <source>
        <dbReference type="SAM" id="MobiDB-lite"/>
    </source>
</evidence>
<feature type="compositionally biased region" description="Polar residues" evidence="1">
    <location>
        <begin position="195"/>
        <end position="207"/>
    </location>
</feature>
<name>A0A0F4YY27_RASE3</name>
<keyword evidence="2" id="KW-1133">Transmembrane helix</keyword>
<feature type="region of interest" description="Disordered" evidence="1">
    <location>
        <begin position="179"/>
        <end position="222"/>
    </location>
</feature>
<reference evidence="3 4" key="1">
    <citation type="submission" date="2015-04" db="EMBL/GenBank/DDBJ databases">
        <authorList>
            <person name="Heijne W.H."/>
            <person name="Fedorova N.D."/>
            <person name="Nierman W.C."/>
            <person name="Vollebregt A.W."/>
            <person name="Zhao Z."/>
            <person name="Wu L."/>
            <person name="Kumar M."/>
            <person name="Stam H."/>
            <person name="van den Berg M.A."/>
            <person name="Pel H.J."/>
        </authorList>
    </citation>
    <scope>NUCLEOTIDE SEQUENCE [LARGE SCALE GENOMIC DNA]</scope>
    <source>
        <strain evidence="3 4">CBS 393.64</strain>
    </source>
</reference>
<dbReference type="InterPro" id="IPR052337">
    <property type="entry name" value="SAT4-like"/>
</dbReference>
<keyword evidence="4" id="KW-1185">Reference proteome</keyword>
<keyword evidence="2" id="KW-0472">Membrane</keyword>
<keyword evidence="2" id="KW-0812">Transmembrane</keyword>
<evidence type="ECO:0008006" key="5">
    <source>
        <dbReference type="Google" id="ProtNLM"/>
    </source>
</evidence>
<dbReference type="PANTHER" id="PTHR33048">
    <property type="entry name" value="PTH11-LIKE INTEGRAL MEMBRANE PROTEIN (AFU_ORTHOLOGUE AFUA_5G11245)"/>
    <property type="match status" value="1"/>
</dbReference>
<dbReference type="RefSeq" id="XP_013329741.1">
    <property type="nucleotide sequence ID" value="XM_013474287.1"/>
</dbReference>
<proteinExistence type="predicted"/>
<gene>
    <name evidence="3" type="ORF">T310_2855</name>
</gene>
<evidence type="ECO:0000256" key="2">
    <source>
        <dbReference type="SAM" id="Phobius"/>
    </source>
</evidence>
<feature type="transmembrane region" description="Helical" evidence="2">
    <location>
        <begin position="114"/>
        <end position="136"/>
    </location>
</feature>
<comment type="caution">
    <text evidence="3">The sequence shown here is derived from an EMBL/GenBank/DDBJ whole genome shotgun (WGS) entry which is preliminary data.</text>
</comment>
<dbReference type="PANTHER" id="PTHR33048:SF2">
    <property type="entry name" value="SRPK"/>
    <property type="match status" value="1"/>
</dbReference>
<feature type="transmembrane region" description="Helical" evidence="2">
    <location>
        <begin position="56"/>
        <end position="76"/>
    </location>
</feature>
<evidence type="ECO:0000313" key="3">
    <source>
        <dbReference type="EMBL" id="KKA23129.1"/>
    </source>
</evidence>
<dbReference type="STRING" id="1408163.A0A0F4YY27"/>
<dbReference type="EMBL" id="LASV01000111">
    <property type="protein sequence ID" value="KKA23129.1"/>
    <property type="molecule type" value="Genomic_DNA"/>
</dbReference>
<organism evidence="3 4">
    <name type="scientific">Rasamsonia emersonii (strain ATCC 16479 / CBS 393.64 / IMI 116815)</name>
    <dbReference type="NCBI Taxonomy" id="1408163"/>
    <lineage>
        <taxon>Eukaryota</taxon>
        <taxon>Fungi</taxon>
        <taxon>Dikarya</taxon>
        <taxon>Ascomycota</taxon>
        <taxon>Pezizomycotina</taxon>
        <taxon>Eurotiomycetes</taxon>
        <taxon>Eurotiomycetidae</taxon>
        <taxon>Eurotiales</taxon>
        <taxon>Trichocomaceae</taxon>
        <taxon>Rasamsonia</taxon>
    </lineage>
</organism>
<protein>
    <recommendedName>
        <fullName evidence="5">Integral membrane protein</fullName>
    </recommendedName>
</protein>
<dbReference type="AlphaFoldDB" id="A0A0F4YY27"/>
<feature type="compositionally biased region" description="Low complexity" evidence="1">
    <location>
        <begin position="179"/>
        <end position="194"/>
    </location>
</feature>
<dbReference type="OrthoDB" id="2988756at2759"/>
<dbReference type="Proteomes" id="UP000053958">
    <property type="component" value="Unassembled WGS sequence"/>
</dbReference>
<sequence>MPPRRMDLLCHLDLVSQGVHAVLLQPNHVCIDLCKPSSLLRLTGVVTRLGLAQQKAVKITAVICVLAYIAMIAVIYGHCTPVRKNWQVYPYPGDQCTIDVANYLAIVTTNMSKLLIALLLCSGVFIMTATLLRCLLSLKDINGINTSTIWAIRETFVGIVAVNASCIKPLFSSSTWLRSANGSSSNNKKSSRSAYGTTDSYQLSSTLGKKPQNKFHNRTDNSSEEMIVDKDFNSHYKNDVTVGTGGDGFASGMKSDGIHVTTTYEVTPSREFDV</sequence>
<dbReference type="GeneID" id="25315206"/>